<organism evidence="1 2">
    <name type="scientific">Vigna mungo</name>
    <name type="common">Black gram</name>
    <name type="synonym">Phaseolus mungo</name>
    <dbReference type="NCBI Taxonomy" id="3915"/>
    <lineage>
        <taxon>Eukaryota</taxon>
        <taxon>Viridiplantae</taxon>
        <taxon>Streptophyta</taxon>
        <taxon>Embryophyta</taxon>
        <taxon>Tracheophyta</taxon>
        <taxon>Spermatophyta</taxon>
        <taxon>Magnoliopsida</taxon>
        <taxon>eudicotyledons</taxon>
        <taxon>Gunneridae</taxon>
        <taxon>Pentapetalae</taxon>
        <taxon>rosids</taxon>
        <taxon>fabids</taxon>
        <taxon>Fabales</taxon>
        <taxon>Fabaceae</taxon>
        <taxon>Papilionoideae</taxon>
        <taxon>50 kb inversion clade</taxon>
        <taxon>NPAAA clade</taxon>
        <taxon>indigoferoid/millettioid clade</taxon>
        <taxon>Phaseoleae</taxon>
        <taxon>Vigna</taxon>
    </lineage>
</organism>
<sequence length="123" mass="13817">PRQIRRRLSSQQLVQSGQACPEHKDSISKGCTKEPIMNIPENFHCKAIYQNSVIPPELPSQPIHLHHCFAVYANYKARITNTCSVTLNHNVMNLAIVTKYSSGTIQLLTKNMLFLGNQKCIVG</sequence>
<name>A0AAQ3RHW9_VIGMU</name>
<gene>
    <name evidence="1" type="ORF">V8G54_032460</name>
</gene>
<evidence type="ECO:0000313" key="1">
    <source>
        <dbReference type="EMBL" id="WVY93372.1"/>
    </source>
</evidence>
<dbReference type="AlphaFoldDB" id="A0AAQ3RHW9"/>
<proteinExistence type="predicted"/>
<keyword evidence="2" id="KW-1185">Reference proteome</keyword>
<protein>
    <submittedName>
        <fullName evidence="1">Uncharacterized protein</fullName>
    </submittedName>
</protein>
<feature type="non-terminal residue" evidence="1">
    <location>
        <position position="1"/>
    </location>
</feature>
<evidence type="ECO:0000313" key="2">
    <source>
        <dbReference type="Proteomes" id="UP001374535"/>
    </source>
</evidence>
<reference evidence="1 2" key="1">
    <citation type="journal article" date="2023" name="Life. Sci Alliance">
        <title>Evolutionary insights into 3D genome organization and epigenetic landscape of Vigna mungo.</title>
        <authorList>
            <person name="Junaid A."/>
            <person name="Singh B."/>
            <person name="Bhatia S."/>
        </authorList>
    </citation>
    <scope>NUCLEOTIDE SEQUENCE [LARGE SCALE GENOMIC DNA]</scope>
    <source>
        <strain evidence="1">Urdbean</strain>
    </source>
</reference>
<dbReference type="EMBL" id="CP144691">
    <property type="protein sequence ID" value="WVY93372.1"/>
    <property type="molecule type" value="Genomic_DNA"/>
</dbReference>
<accession>A0AAQ3RHW9</accession>
<dbReference type="Proteomes" id="UP001374535">
    <property type="component" value="Chromosome 10"/>
</dbReference>